<gene>
    <name evidence="1" type="ORF">MANES_08G112400</name>
</gene>
<sequence>MDYFCVPYSRILLILSELHAMLSLNFLKCTKPVLTWHVHTAETLTDFVISEE</sequence>
<organism evidence="1">
    <name type="scientific">Manihot esculenta</name>
    <name type="common">Cassava</name>
    <name type="synonym">Jatropha manihot</name>
    <dbReference type="NCBI Taxonomy" id="3983"/>
    <lineage>
        <taxon>Eukaryota</taxon>
        <taxon>Viridiplantae</taxon>
        <taxon>Streptophyta</taxon>
        <taxon>Embryophyta</taxon>
        <taxon>Tracheophyta</taxon>
        <taxon>Spermatophyta</taxon>
        <taxon>Magnoliopsida</taxon>
        <taxon>eudicotyledons</taxon>
        <taxon>Gunneridae</taxon>
        <taxon>Pentapetalae</taxon>
        <taxon>rosids</taxon>
        <taxon>fabids</taxon>
        <taxon>Malpighiales</taxon>
        <taxon>Euphorbiaceae</taxon>
        <taxon>Crotonoideae</taxon>
        <taxon>Manihoteae</taxon>
        <taxon>Manihot</taxon>
    </lineage>
</organism>
<reference evidence="1" key="1">
    <citation type="submission" date="2016-02" db="EMBL/GenBank/DDBJ databases">
        <title>WGS assembly of Manihot esculenta.</title>
        <authorList>
            <person name="Bredeson J.V."/>
            <person name="Prochnik S.E."/>
            <person name="Lyons J.B."/>
            <person name="Schmutz J."/>
            <person name="Grimwood J."/>
            <person name="Vrebalov J."/>
            <person name="Bart R.S."/>
            <person name="Amuge T."/>
            <person name="Ferguson M.E."/>
            <person name="Green R."/>
            <person name="Putnam N."/>
            <person name="Stites J."/>
            <person name="Rounsley S."/>
            <person name="Rokhsar D.S."/>
        </authorList>
    </citation>
    <scope>NUCLEOTIDE SEQUENCE [LARGE SCALE GENOMIC DNA]</scope>
    <source>
        <tissue evidence="1">Leaf</tissue>
    </source>
</reference>
<name>A0A2C9VHB8_MANES</name>
<accession>A0A2C9VHB8</accession>
<evidence type="ECO:0000313" key="1">
    <source>
        <dbReference type="EMBL" id="OAY43973.1"/>
    </source>
</evidence>
<dbReference type="EMBL" id="CM004394">
    <property type="protein sequence ID" value="OAY43973.1"/>
    <property type="molecule type" value="Genomic_DNA"/>
</dbReference>
<protein>
    <submittedName>
        <fullName evidence="1">Uncharacterized protein</fullName>
    </submittedName>
</protein>
<dbReference type="AlphaFoldDB" id="A0A2C9VHB8"/>
<proteinExistence type="predicted"/>